<organism evidence="2">
    <name type="scientific">freshwater metagenome</name>
    <dbReference type="NCBI Taxonomy" id="449393"/>
    <lineage>
        <taxon>unclassified sequences</taxon>
        <taxon>metagenomes</taxon>
        <taxon>ecological metagenomes</taxon>
    </lineage>
</organism>
<dbReference type="InterPro" id="IPR001075">
    <property type="entry name" value="NIF_FeS_clus_asmbl_NifU_C"/>
</dbReference>
<dbReference type="PANTHER" id="PTHR11178:SF51">
    <property type="entry name" value="FE_S BIOGENESIS PROTEIN NFUA"/>
    <property type="match status" value="1"/>
</dbReference>
<dbReference type="SUPFAM" id="SSF89360">
    <property type="entry name" value="HesB-like domain"/>
    <property type="match status" value="1"/>
</dbReference>
<evidence type="ECO:0000313" key="2">
    <source>
        <dbReference type="EMBL" id="CAB4790066.1"/>
    </source>
</evidence>
<dbReference type="Pfam" id="PF01106">
    <property type="entry name" value="NifU"/>
    <property type="match status" value="1"/>
</dbReference>
<protein>
    <submittedName>
        <fullName evidence="2">Unannotated protein</fullName>
    </submittedName>
</protein>
<sequence>MTDTQILTVTPSAREKILEVRASEPSPETQAMWVEVSGISGTAFTYDMYFRTTDDAGSEDIVEHHGDIAIVIPVEHIENLTGASLDFGPAGMVMQNPNSPALRPAGADLPGLDLDNPVVVKILDVLETSVNPAIASHGGRADLVAIESDVAYLRLSGGCQGCGMAAATLREGIEVAILEAVPEITRVADVTDHASGSNPYFADAGH</sequence>
<dbReference type="Gene3D" id="3.30.300.130">
    <property type="entry name" value="Fe-S cluster assembly (FSCA)"/>
    <property type="match status" value="1"/>
</dbReference>
<dbReference type="GO" id="GO:0016226">
    <property type="term" value="P:iron-sulfur cluster assembly"/>
    <property type="evidence" value="ECO:0007669"/>
    <property type="project" value="InterPro"/>
</dbReference>
<dbReference type="GO" id="GO:0005506">
    <property type="term" value="F:iron ion binding"/>
    <property type="evidence" value="ECO:0007669"/>
    <property type="project" value="InterPro"/>
</dbReference>
<dbReference type="InterPro" id="IPR035903">
    <property type="entry name" value="HesB-like_dom_sf"/>
</dbReference>
<dbReference type="GO" id="GO:0051536">
    <property type="term" value="F:iron-sulfur cluster binding"/>
    <property type="evidence" value="ECO:0007669"/>
    <property type="project" value="InterPro"/>
</dbReference>
<dbReference type="SUPFAM" id="SSF117916">
    <property type="entry name" value="Fe-S cluster assembly (FSCA) domain-like"/>
    <property type="match status" value="1"/>
</dbReference>
<dbReference type="PANTHER" id="PTHR11178">
    <property type="entry name" value="IRON-SULFUR CLUSTER SCAFFOLD PROTEIN NFU-RELATED"/>
    <property type="match status" value="1"/>
</dbReference>
<evidence type="ECO:0000259" key="1">
    <source>
        <dbReference type="Pfam" id="PF01106"/>
    </source>
</evidence>
<accession>A0A6J6X492</accession>
<dbReference type="Gene3D" id="2.60.300.12">
    <property type="entry name" value="HesB-like domain"/>
    <property type="match status" value="1"/>
</dbReference>
<feature type="domain" description="NIF system FeS cluster assembly NifU C-terminal" evidence="1">
    <location>
        <begin position="123"/>
        <end position="187"/>
    </location>
</feature>
<name>A0A6J6X492_9ZZZZ</name>
<gene>
    <name evidence="2" type="ORF">UFOPK2996_00359</name>
</gene>
<dbReference type="InterPro" id="IPR034904">
    <property type="entry name" value="FSCA_dom_sf"/>
</dbReference>
<dbReference type="EMBL" id="CAFAAH010000028">
    <property type="protein sequence ID" value="CAB4790066.1"/>
    <property type="molecule type" value="Genomic_DNA"/>
</dbReference>
<proteinExistence type="predicted"/>
<dbReference type="AlphaFoldDB" id="A0A6J6X492"/>
<reference evidence="2" key="1">
    <citation type="submission" date="2020-05" db="EMBL/GenBank/DDBJ databases">
        <authorList>
            <person name="Chiriac C."/>
            <person name="Salcher M."/>
            <person name="Ghai R."/>
            <person name="Kavagutti S V."/>
        </authorList>
    </citation>
    <scope>NUCLEOTIDE SEQUENCE</scope>
</reference>